<accession>A0A1S4DI58</accession>
<dbReference type="AlphaFoldDB" id="A0A1S4DI58"/>
<dbReference type="InterPro" id="IPR025452">
    <property type="entry name" value="DUF4218"/>
</dbReference>
<dbReference type="OrthoDB" id="1302638at2759"/>
<organism evidence="3">
    <name type="scientific">Nicotiana tabacum</name>
    <name type="common">Common tobacco</name>
    <dbReference type="NCBI Taxonomy" id="4097"/>
    <lineage>
        <taxon>Eukaryota</taxon>
        <taxon>Viridiplantae</taxon>
        <taxon>Streptophyta</taxon>
        <taxon>Embryophyta</taxon>
        <taxon>Tracheophyta</taxon>
        <taxon>Spermatophyta</taxon>
        <taxon>Magnoliopsida</taxon>
        <taxon>eudicotyledons</taxon>
        <taxon>Gunneridae</taxon>
        <taxon>Pentapetalae</taxon>
        <taxon>asterids</taxon>
        <taxon>lamiids</taxon>
        <taxon>Solanales</taxon>
        <taxon>Solanaceae</taxon>
        <taxon>Nicotianoideae</taxon>
        <taxon>Nicotianeae</taxon>
        <taxon>Nicotiana</taxon>
    </lineage>
</organism>
<evidence type="ECO:0000313" key="3">
    <source>
        <dbReference type="RefSeq" id="XP_016513085.1"/>
    </source>
</evidence>
<dbReference type="RefSeq" id="XP_016513085.1">
    <property type="nucleotide sequence ID" value="XM_016657599.1"/>
</dbReference>
<reference evidence="3" key="1">
    <citation type="submission" date="2025-08" db="UniProtKB">
        <authorList>
            <consortium name="RefSeq"/>
        </authorList>
    </citation>
    <scope>IDENTIFICATION</scope>
</reference>
<name>A0A1S4DI58_TOBAC</name>
<evidence type="ECO:0000256" key="1">
    <source>
        <dbReference type="SAM" id="MobiDB-lite"/>
    </source>
</evidence>
<dbReference type="OMA" id="EGCMTER"/>
<evidence type="ECO:0000259" key="2">
    <source>
        <dbReference type="Pfam" id="PF13960"/>
    </source>
</evidence>
<gene>
    <name evidence="3" type="primary">LOC107830117</name>
</gene>
<dbReference type="PaxDb" id="4097-A0A1S4DI58"/>
<dbReference type="PANTHER" id="PTHR48258:SF4">
    <property type="entry name" value="DUF4216 DOMAIN-CONTAINING PROTEIN"/>
    <property type="match status" value="1"/>
</dbReference>
<feature type="domain" description="DUF4218" evidence="2">
    <location>
        <begin position="1"/>
        <end position="101"/>
    </location>
</feature>
<dbReference type="Pfam" id="PF13960">
    <property type="entry name" value="DUF4218"/>
    <property type="match status" value="1"/>
</dbReference>
<dbReference type="PANTHER" id="PTHR48258">
    <property type="entry name" value="DUF4218 DOMAIN-CONTAINING PROTEIN-RELATED"/>
    <property type="match status" value="1"/>
</dbReference>
<dbReference type="KEGG" id="nta:107830117"/>
<feature type="region of interest" description="Disordered" evidence="1">
    <location>
        <begin position="111"/>
        <end position="131"/>
    </location>
</feature>
<proteinExistence type="predicted"/>
<sequence>MESNICIILNKLAKNFPLGFFDVMEHLPIHLAQEARLGGPVQCRWMYPYERAIEKYKRTVKNRSRIEGSICEAHLAKETSFFCSYYFEHDVPYLRNRPNRHDDGGITDPLAPPFSIFNQPGRGPKTSKNEI</sequence>
<protein>
    <recommendedName>
        <fullName evidence="2">DUF4218 domain-containing protein</fullName>
    </recommendedName>
</protein>